<protein>
    <submittedName>
        <fullName evidence="1">DUF1800 family protein</fullName>
    </submittedName>
</protein>
<evidence type="ECO:0000313" key="1">
    <source>
        <dbReference type="EMBL" id="MFC2970466.1"/>
    </source>
</evidence>
<sequence>MIRQSTIAAIRFGYGLSPTQPAPQGAEDILQALAGPDVAAGQYPVGGTRTWFALARGYREASKAARANEAGGKEAQDRARNDMVQSYRSGMVAQLQRAVQSADGFRERLQAFWVDHFTVTAKRGFDLTAPNAFAEDAIRPHLTGSFAQMLRAATTHPAMLAYLDQSHSIGPDSRAAKRRKVGLNENLGRELLELHTVGVSSAYTQHDVRQMAKLLTGLGFNYRTGFVFHPAWAEPGAELVLGKRYGGEEPARLKDIYAALDDIAVKPATAQHIAHKLAVHFVSDTPDPALVAHVADAFQRSQGDLPTVYAALLEHPAAWTPQFTKARQPWDYIAAALRALGTPPDQLAGLSTKKIGFTLLGPMRLMGQRFQRPSGPNGWPEDAAAWITPQGLASRIHWAMTVRRVHGAALPDPRSFVHTALADAADDTLLTAARRAESRREGVGLILASATFNRR</sequence>
<comment type="caution">
    <text evidence="1">The sequence shown here is derived from an EMBL/GenBank/DDBJ whole genome shotgun (WGS) entry which is preliminary data.</text>
</comment>
<dbReference type="RefSeq" id="WP_377835462.1">
    <property type="nucleotide sequence ID" value="NZ_JBHRSK010000021.1"/>
</dbReference>
<proteinExistence type="predicted"/>
<keyword evidence="2" id="KW-1185">Reference proteome</keyword>
<dbReference type="EMBL" id="JBHRSK010000021">
    <property type="protein sequence ID" value="MFC2970466.1"/>
    <property type="molecule type" value="Genomic_DNA"/>
</dbReference>
<evidence type="ECO:0000313" key="2">
    <source>
        <dbReference type="Proteomes" id="UP001595443"/>
    </source>
</evidence>
<name>A0ABV7ANV2_9RHOB</name>
<dbReference type="Proteomes" id="UP001595443">
    <property type="component" value="Unassembled WGS sequence"/>
</dbReference>
<gene>
    <name evidence="1" type="ORF">ACFOES_20400</name>
</gene>
<dbReference type="InterPro" id="IPR014917">
    <property type="entry name" value="DUF1800"/>
</dbReference>
<reference evidence="2" key="1">
    <citation type="journal article" date="2019" name="Int. J. Syst. Evol. Microbiol.">
        <title>The Global Catalogue of Microorganisms (GCM) 10K type strain sequencing project: providing services to taxonomists for standard genome sequencing and annotation.</title>
        <authorList>
            <consortium name="The Broad Institute Genomics Platform"/>
            <consortium name="The Broad Institute Genome Sequencing Center for Infectious Disease"/>
            <person name="Wu L."/>
            <person name="Ma J."/>
        </authorList>
    </citation>
    <scope>NUCLEOTIDE SEQUENCE [LARGE SCALE GENOMIC DNA]</scope>
    <source>
        <strain evidence="2">KCTC 62192</strain>
    </source>
</reference>
<organism evidence="1 2">
    <name type="scientific">Acidimangrovimonas pyrenivorans</name>
    <dbReference type="NCBI Taxonomy" id="2030798"/>
    <lineage>
        <taxon>Bacteria</taxon>
        <taxon>Pseudomonadati</taxon>
        <taxon>Pseudomonadota</taxon>
        <taxon>Alphaproteobacteria</taxon>
        <taxon>Rhodobacterales</taxon>
        <taxon>Paracoccaceae</taxon>
        <taxon>Acidimangrovimonas</taxon>
    </lineage>
</organism>
<dbReference type="Pfam" id="PF08811">
    <property type="entry name" value="DUF1800"/>
    <property type="match status" value="1"/>
</dbReference>
<accession>A0ABV7ANV2</accession>